<evidence type="ECO:0000313" key="2">
    <source>
        <dbReference type="Proteomes" id="UP001257739"/>
    </source>
</evidence>
<dbReference type="EMBL" id="JAVDWH010000001">
    <property type="protein sequence ID" value="MDR7085898.1"/>
    <property type="molecule type" value="Genomic_DNA"/>
</dbReference>
<sequence length="385" mass="43527">MTTAAETATALDVQGLLDAARVKTGLSDYGDEWFVEPLTVLTKALADEAKLSEMGLALTKSRFIASLADRLRLKQLQVENPEILEEEVTVAAEICGLPRTGSTLLHRLLASSPEVTSTLSWETSYPLPFPGESPAAEIRTKRARDRYEMFLEMAPDFGDIHTIEWDGPEEDVILMDRTFTSMSFDSFYWIPTYGLWLREFDQAPAYQDLKQWLQVLQWQSPERHGQPWMLKSPHHLTAVDTVLDTFPGCKIIMTHRSPTKAVPSYASMVCAISAQYSNDVDPKDVGPYWRDRFVSALTQFSDVRAKRPERFIDVDFLEVVKNPVDTATRVMGELGLPADREALEAYMARNEEQRHGSHTYTAEDFGLTEAGLEQDFAFYQKEIAP</sequence>
<dbReference type="Gene3D" id="3.40.50.300">
    <property type="entry name" value="P-loop containing nucleotide triphosphate hydrolases"/>
    <property type="match status" value="1"/>
</dbReference>
<organism evidence="1 2">
    <name type="scientific">Aeromicrobium panaciterrae</name>
    <dbReference type="NCBI Taxonomy" id="363861"/>
    <lineage>
        <taxon>Bacteria</taxon>
        <taxon>Bacillati</taxon>
        <taxon>Actinomycetota</taxon>
        <taxon>Actinomycetes</taxon>
        <taxon>Propionibacteriales</taxon>
        <taxon>Nocardioidaceae</taxon>
        <taxon>Aeromicrobium</taxon>
    </lineage>
</organism>
<dbReference type="InterPro" id="IPR052736">
    <property type="entry name" value="Stf3_sulfotransferase"/>
</dbReference>
<dbReference type="RefSeq" id="WP_309966906.1">
    <property type="nucleotide sequence ID" value="NZ_JAVDWH010000001.1"/>
</dbReference>
<name>A0ABU1UL46_9ACTN</name>
<evidence type="ECO:0000313" key="1">
    <source>
        <dbReference type="EMBL" id="MDR7085898.1"/>
    </source>
</evidence>
<gene>
    <name evidence="1" type="ORF">J2X11_000737</name>
</gene>
<keyword evidence="2" id="KW-1185">Reference proteome</keyword>
<dbReference type="PANTHER" id="PTHR36451">
    <property type="entry name" value="PAPS-DEPENDENT SULFOTRANSFERASE STF3"/>
    <property type="match status" value="1"/>
</dbReference>
<dbReference type="InterPro" id="IPR027417">
    <property type="entry name" value="P-loop_NTPase"/>
</dbReference>
<comment type="caution">
    <text evidence="1">The sequence shown here is derived from an EMBL/GenBank/DDBJ whole genome shotgun (WGS) entry which is preliminary data.</text>
</comment>
<dbReference type="SUPFAM" id="SSF52540">
    <property type="entry name" value="P-loop containing nucleoside triphosphate hydrolases"/>
    <property type="match status" value="1"/>
</dbReference>
<proteinExistence type="predicted"/>
<reference evidence="1 2" key="1">
    <citation type="submission" date="2023-07" db="EMBL/GenBank/DDBJ databases">
        <title>Sorghum-associated microbial communities from plants grown in Nebraska, USA.</title>
        <authorList>
            <person name="Schachtman D."/>
        </authorList>
    </citation>
    <scope>NUCLEOTIDE SEQUENCE [LARGE SCALE GENOMIC DNA]</scope>
    <source>
        <strain evidence="1 2">BE248</strain>
    </source>
</reference>
<protein>
    <recommendedName>
        <fullName evidence="3">Sulfotransferase</fullName>
    </recommendedName>
</protein>
<evidence type="ECO:0008006" key="3">
    <source>
        <dbReference type="Google" id="ProtNLM"/>
    </source>
</evidence>
<accession>A0ABU1UL46</accession>
<dbReference type="PANTHER" id="PTHR36451:SF1">
    <property type="entry name" value="OMEGA-HYDROXY-BETA-DIHYDROMENAQUINONE-9 SULFOTRANSFERASE STF3"/>
    <property type="match status" value="1"/>
</dbReference>
<dbReference type="Proteomes" id="UP001257739">
    <property type="component" value="Unassembled WGS sequence"/>
</dbReference>
<dbReference type="Pfam" id="PF13469">
    <property type="entry name" value="Sulfotransfer_3"/>
    <property type="match status" value="1"/>
</dbReference>